<sequence>MTVSNHRSDDTMRAQTSLPALGVALVLLTVVTGMGVAMADTAITGADRTPDERRVAAATADRLVAADGPLAARSNVLNQSLVDSFDRAALERSAPPASEYAVSVELADEEIARSGTVYSGTRITRLVVVESREPRTLSPDLATTDAVTLPRRSAQATVTVDPPAGTTVWTVRANDRVVLHNRSGLNGSYEVSLVPYETTELRFQRAGRLEPGNVTVEYDAPRSTKETLVVTVDA</sequence>
<dbReference type="RefSeq" id="WP_053967383.1">
    <property type="nucleotide sequence ID" value="NZ_LIUF01000002.1"/>
</dbReference>
<dbReference type="Proteomes" id="UP000037729">
    <property type="component" value="Unassembled WGS sequence"/>
</dbReference>
<organism evidence="1 2">
    <name type="scientific">Haloarcula rubripromontorii</name>
    <dbReference type="NCBI Taxonomy" id="1705562"/>
    <lineage>
        <taxon>Archaea</taxon>
        <taxon>Methanobacteriati</taxon>
        <taxon>Methanobacteriota</taxon>
        <taxon>Stenosarchaea group</taxon>
        <taxon>Halobacteria</taxon>
        <taxon>Halobacteriales</taxon>
        <taxon>Haloarculaceae</taxon>
        <taxon>Haloarcula</taxon>
    </lineage>
</organism>
<name>A0A0M9AK75_9EURY</name>
<evidence type="ECO:0000313" key="2">
    <source>
        <dbReference type="Proteomes" id="UP000037729"/>
    </source>
</evidence>
<comment type="caution">
    <text evidence="1">The sequence shown here is derived from an EMBL/GenBank/DDBJ whole genome shotgun (WGS) entry which is preliminary data.</text>
</comment>
<dbReference type="PATRIC" id="fig|1705562.3.peg.2496"/>
<dbReference type="Pfam" id="PF23924">
    <property type="entry name" value="DUF7263"/>
    <property type="match status" value="1"/>
</dbReference>
<proteinExistence type="predicted"/>
<reference evidence="1 2" key="1">
    <citation type="submission" date="2015-08" db="EMBL/GenBank/DDBJ databases">
        <title>Genomes of Isolates from Cabo Rojo, PR.</title>
        <authorList>
            <person name="Sanchez-Nieves R.L."/>
            <person name="Montalvo-Rodriguez R."/>
        </authorList>
    </citation>
    <scope>NUCLEOTIDE SEQUENCE [LARGE SCALE GENOMIC DNA]</scope>
    <source>
        <strain evidence="1 2">SL3</strain>
    </source>
</reference>
<dbReference type="AlphaFoldDB" id="A0A0M9AK75"/>
<dbReference type="STRING" id="1705562.AMS69_07145"/>
<protein>
    <submittedName>
        <fullName evidence="1">Uncharacterized protein</fullName>
    </submittedName>
</protein>
<evidence type="ECO:0000313" key="1">
    <source>
        <dbReference type="EMBL" id="KOX93692.1"/>
    </source>
</evidence>
<dbReference type="OrthoDB" id="270259at2157"/>
<keyword evidence="2" id="KW-1185">Reference proteome</keyword>
<accession>A0A0M9AK75</accession>
<gene>
    <name evidence="1" type="ORF">AMS69_07145</name>
</gene>
<dbReference type="InterPro" id="IPR055687">
    <property type="entry name" value="DUF7263"/>
</dbReference>
<dbReference type="EMBL" id="LIUF01000002">
    <property type="protein sequence ID" value="KOX93692.1"/>
    <property type="molecule type" value="Genomic_DNA"/>
</dbReference>